<name>A0ACB0YWQ1_MELEN</name>
<evidence type="ECO:0000313" key="1">
    <source>
        <dbReference type="EMBL" id="CAK5066390.1"/>
    </source>
</evidence>
<accession>A0ACB0YWQ1</accession>
<sequence length="364" mass="42739">MSHLPRFFNQEVVKIRHKQQERQQRHFTTQPQPMEQRSPHQHQQQDEQAHADEVEQKKARGRVKGEQITCESLSYKVLEHLSRGAFSSVYKVLDCKDGSMFAMKEEQSKPNCEFNLIKEITILEAVKGATEDDQKRFAVLHSTCKLETSMLFVMTLFGESLSSLKRKRANHMFSLNTGLFCCLETLQCLKSLHMLGYIHRDVKPSNFCIGLRQNNRQNSIFMIDFSLSKRILCSDGKIASPRSKIRFKGTVKFAPLSMHRGNDSSYKEDGESWVYMIADMISKTKLPWRMEQDLGKIERHKEEVFANPYNLFKDEEFSELRSIVSYLKKLHYVDKLDYNWVREMLRRVAKRKRCNLKPPLDWDS</sequence>
<protein>
    <submittedName>
        <fullName evidence="1">Uncharacterized protein</fullName>
    </submittedName>
</protein>
<organism evidence="1 2">
    <name type="scientific">Meloidogyne enterolobii</name>
    <name type="common">Root-knot nematode worm</name>
    <name type="synonym">Meloidogyne mayaguensis</name>
    <dbReference type="NCBI Taxonomy" id="390850"/>
    <lineage>
        <taxon>Eukaryota</taxon>
        <taxon>Metazoa</taxon>
        <taxon>Ecdysozoa</taxon>
        <taxon>Nematoda</taxon>
        <taxon>Chromadorea</taxon>
        <taxon>Rhabditida</taxon>
        <taxon>Tylenchina</taxon>
        <taxon>Tylenchomorpha</taxon>
        <taxon>Tylenchoidea</taxon>
        <taxon>Meloidogynidae</taxon>
        <taxon>Meloidogyninae</taxon>
        <taxon>Meloidogyne</taxon>
    </lineage>
</organism>
<reference evidence="1" key="1">
    <citation type="submission" date="2023-11" db="EMBL/GenBank/DDBJ databases">
        <authorList>
            <person name="Poullet M."/>
        </authorList>
    </citation>
    <scope>NUCLEOTIDE SEQUENCE</scope>
    <source>
        <strain evidence="1">E1834</strain>
    </source>
</reference>
<keyword evidence="2" id="KW-1185">Reference proteome</keyword>
<proteinExistence type="predicted"/>
<dbReference type="Proteomes" id="UP001497535">
    <property type="component" value="Unassembled WGS sequence"/>
</dbReference>
<comment type="caution">
    <text evidence="1">The sequence shown here is derived from an EMBL/GenBank/DDBJ whole genome shotgun (WGS) entry which is preliminary data.</text>
</comment>
<gene>
    <name evidence="1" type="ORF">MENTE1834_LOCUS17548</name>
</gene>
<evidence type="ECO:0000313" key="2">
    <source>
        <dbReference type="Proteomes" id="UP001497535"/>
    </source>
</evidence>
<dbReference type="EMBL" id="CAVMJV010000020">
    <property type="protein sequence ID" value="CAK5066390.1"/>
    <property type="molecule type" value="Genomic_DNA"/>
</dbReference>